<dbReference type="InterPro" id="IPR001138">
    <property type="entry name" value="Zn2Cys6_DnaBD"/>
</dbReference>
<dbReference type="CDD" id="cd12148">
    <property type="entry name" value="fungal_TF_MHR"/>
    <property type="match status" value="1"/>
</dbReference>
<dbReference type="PROSITE" id="PS00463">
    <property type="entry name" value="ZN2_CY6_FUNGAL_1"/>
    <property type="match status" value="1"/>
</dbReference>
<proteinExistence type="predicted"/>
<accession>A0A8H6JL87</accession>
<dbReference type="InterPro" id="IPR007219">
    <property type="entry name" value="XnlR_reg_dom"/>
</dbReference>
<evidence type="ECO:0000256" key="1">
    <source>
        <dbReference type="ARBA" id="ARBA00022723"/>
    </source>
</evidence>
<dbReference type="Pfam" id="PF00172">
    <property type="entry name" value="Zn_clus"/>
    <property type="match status" value="1"/>
</dbReference>
<keyword evidence="2" id="KW-0539">Nucleus</keyword>
<organism evidence="5 6">
    <name type="scientific">Colletotrichum sojae</name>
    <dbReference type="NCBI Taxonomy" id="2175907"/>
    <lineage>
        <taxon>Eukaryota</taxon>
        <taxon>Fungi</taxon>
        <taxon>Dikarya</taxon>
        <taxon>Ascomycota</taxon>
        <taxon>Pezizomycotina</taxon>
        <taxon>Sordariomycetes</taxon>
        <taxon>Hypocreomycetidae</taxon>
        <taxon>Glomerellales</taxon>
        <taxon>Glomerellaceae</taxon>
        <taxon>Colletotrichum</taxon>
        <taxon>Colletotrichum orchidearum species complex</taxon>
    </lineage>
</organism>
<dbReference type="PANTHER" id="PTHR47785">
    <property type="entry name" value="ZN(II)2CYS6 TRANSCRIPTION FACTOR (EUROFUNG)-RELATED-RELATED"/>
    <property type="match status" value="1"/>
</dbReference>
<dbReference type="CDD" id="cd00067">
    <property type="entry name" value="GAL4"/>
    <property type="match status" value="1"/>
</dbReference>
<dbReference type="SMART" id="SM00066">
    <property type="entry name" value="GAL4"/>
    <property type="match status" value="1"/>
</dbReference>
<keyword evidence="6" id="KW-1185">Reference proteome</keyword>
<dbReference type="GO" id="GO:0008270">
    <property type="term" value="F:zinc ion binding"/>
    <property type="evidence" value="ECO:0007669"/>
    <property type="project" value="InterPro"/>
</dbReference>
<dbReference type="PROSITE" id="PS50048">
    <property type="entry name" value="ZN2_CY6_FUNGAL_2"/>
    <property type="match status" value="1"/>
</dbReference>
<comment type="caution">
    <text evidence="5">The sequence shown here is derived from an EMBL/GenBank/DDBJ whole genome shotgun (WGS) entry which is preliminary data.</text>
</comment>
<keyword evidence="1" id="KW-0479">Metal-binding</keyword>
<dbReference type="Gene3D" id="4.10.240.10">
    <property type="entry name" value="Zn(2)-C6 fungal-type DNA-binding domain"/>
    <property type="match status" value="1"/>
</dbReference>
<dbReference type="InterPro" id="IPR036864">
    <property type="entry name" value="Zn2-C6_fun-type_DNA-bd_sf"/>
</dbReference>
<evidence type="ECO:0000259" key="4">
    <source>
        <dbReference type="PROSITE" id="PS50048"/>
    </source>
</evidence>
<dbReference type="PANTHER" id="PTHR47785:SF6">
    <property type="entry name" value="ZN(II)2CYS6 TRANSCRIPTION FACTOR (EUROFUNG)"/>
    <property type="match status" value="1"/>
</dbReference>
<evidence type="ECO:0000313" key="6">
    <source>
        <dbReference type="Proteomes" id="UP000652219"/>
    </source>
</evidence>
<protein>
    <submittedName>
        <fullName evidence="5">C6 finger domain-containing protein</fullName>
    </submittedName>
</protein>
<evidence type="ECO:0000256" key="3">
    <source>
        <dbReference type="SAM" id="MobiDB-lite"/>
    </source>
</evidence>
<dbReference type="Pfam" id="PF04082">
    <property type="entry name" value="Fungal_trans"/>
    <property type="match status" value="1"/>
</dbReference>
<feature type="compositionally biased region" description="Low complexity" evidence="3">
    <location>
        <begin position="8"/>
        <end position="31"/>
    </location>
</feature>
<dbReference type="InterPro" id="IPR053181">
    <property type="entry name" value="EcdB-like_regulator"/>
</dbReference>
<dbReference type="Proteomes" id="UP000652219">
    <property type="component" value="Unassembled WGS sequence"/>
</dbReference>
<feature type="region of interest" description="Disordered" evidence="3">
    <location>
        <begin position="1"/>
        <end position="32"/>
    </location>
</feature>
<name>A0A8H6JL87_9PEZI</name>
<evidence type="ECO:0000256" key="2">
    <source>
        <dbReference type="ARBA" id="ARBA00023242"/>
    </source>
</evidence>
<dbReference type="EMBL" id="WIGN01000038">
    <property type="protein sequence ID" value="KAF6815065.1"/>
    <property type="molecule type" value="Genomic_DNA"/>
</dbReference>
<dbReference type="SUPFAM" id="SSF57701">
    <property type="entry name" value="Zn2/Cys6 DNA-binding domain"/>
    <property type="match status" value="1"/>
</dbReference>
<evidence type="ECO:0000313" key="5">
    <source>
        <dbReference type="EMBL" id="KAF6815065.1"/>
    </source>
</evidence>
<dbReference type="AlphaFoldDB" id="A0A8H6JL87"/>
<dbReference type="GO" id="GO:0000981">
    <property type="term" value="F:DNA-binding transcription factor activity, RNA polymerase II-specific"/>
    <property type="evidence" value="ECO:0007669"/>
    <property type="project" value="InterPro"/>
</dbReference>
<feature type="domain" description="Zn(2)-C6 fungal-type" evidence="4">
    <location>
        <begin position="43"/>
        <end position="73"/>
    </location>
</feature>
<gene>
    <name evidence="5" type="ORF">CSOJ01_03702</name>
</gene>
<dbReference type="GO" id="GO:0006351">
    <property type="term" value="P:DNA-templated transcription"/>
    <property type="evidence" value="ECO:0007669"/>
    <property type="project" value="InterPro"/>
</dbReference>
<sequence length="737" mass="83187">MDHDFKAESSSSAAPATPAAPDSSSTPTETAYMKRDRHIALRACDACRSRKQKCDEQKPKCGWCKRTGYKCEYQPIKETIKDKNGADTLAAVNRIEPKVHETHDKVLESHQYIELIYEKVNSLPAFLASAGGSHEMSMGAAQQTPGQPRPREWQKGQHQYVSAVHKMMAWRVVRQTLEAVHPKIMNLETVFTDEPYPSAMLEQQGLMHSLPHVGVDAHSPSRLPTAFVMGQIPQGWPWNKQYLESRSAVYFDSFNLIHPVLDHKLFVEVTLPSALYDSMQDSAESTLVLLVMALAEMALAEGSDFSISQSNYRVALEGTAVNVPPGLDFFNEARRRMGFSMADCTLENVQIFVLAGLYYECCSRHKEFWTMTVQASLACHALINSEPAALDTSPRGDLIRRAFWHCCVIESGLNLEFGMPFSVLERWDGTISFENLFIHRIHRDSHVFDDHFYTHISLRGHALDFHRRLTAIAGPASASGPFSPGKAVLPDRLLNEVHAMDSELFRWRQSLPATVRWTEGAQVTGYPSPEQHSFSNAPYPAPGEVVMEGVQQAAGSMFYTSPPGIMAQDMTGVMLQGPSLIDRTRGVLDALLRTRYCYLRFLIYRPFIYRVLHYERITEQDQASAAECLRACLLWPIISHPACRNKRLITCRFFWSHNLLGVLIILYLSGKNDRLKAVRSSLGEDFEHDAETTVSLCIKWIKDLKKVDASAEWCWSIARALYPLHDDERVITDTGHF</sequence>
<reference evidence="5 6" key="1">
    <citation type="journal article" date="2020" name="Phytopathology">
        <title>Genome Sequence Resources of Colletotrichum truncatum, C. plurivorum, C. musicola, and C. sojae: Four Species Pathogenic to Soybean (Glycine max).</title>
        <authorList>
            <person name="Rogerio F."/>
            <person name="Boufleur T.R."/>
            <person name="Ciampi-Guillardi M."/>
            <person name="Sukno S.A."/>
            <person name="Thon M.R."/>
            <person name="Massola Junior N.S."/>
            <person name="Baroncelli R."/>
        </authorList>
    </citation>
    <scope>NUCLEOTIDE SEQUENCE [LARGE SCALE GENOMIC DNA]</scope>
    <source>
        <strain evidence="5 6">LFN0009</strain>
    </source>
</reference>
<dbReference type="GO" id="GO:0003677">
    <property type="term" value="F:DNA binding"/>
    <property type="evidence" value="ECO:0007669"/>
    <property type="project" value="InterPro"/>
</dbReference>